<evidence type="ECO:0000313" key="6">
    <source>
        <dbReference type="EMBL" id="TXR56568.1"/>
    </source>
</evidence>
<dbReference type="InterPro" id="IPR046335">
    <property type="entry name" value="LacI/GalR-like_sensor"/>
</dbReference>
<protein>
    <submittedName>
        <fullName evidence="6">LacI family transcriptional regulator</fullName>
    </submittedName>
</protein>
<feature type="compositionally biased region" description="Acidic residues" evidence="4">
    <location>
        <begin position="185"/>
        <end position="196"/>
    </location>
</feature>
<evidence type="ECO:0000256" key="4">
    <source>
        <dbReference type="SAM" id="MobiDB-lite"/>
    </source>
</evidence>
<sequence>MRDVAEAAGVSSMTVSNVLAGRSNVSEETRRRVLEVVERTGYRVNTAAQSLRRGRTGIIGLAVPEVDSHYFGLLASRLITRLASEGLRVVVEQTGASREGELAAITTSRVSAYDGLVLSAVGLDPDAVASLAGDLPVVVLGERQDVRRFDHVEMANTAGAAAVTRLLLDRGCRRLVALGMPDAEPLGDDDEDDDDRSGERTPGAQRPSDAFRLRALGVHRAVAEVPGARVTGLPALRSSLAAGAALAREALARDPDLDGLVCATDALAIGALRALADAGRRVPHDVLVTGFDDVEDAAYTVPSLTSVSPGHDVIVEETARLLLRRMADRGAPPESVVSPFVVVERESTQRS</sequence>
<feature type="region of interest" description="Disordered" evidence="4">
    <location>
        <begin position="180"/>
        <end position="209"/>
    </location>
</feature>
<dbReference type="OrthoDB" id="2854648at2"/>
<gene>
    <name evidence="6" type="ORF">FMM08_10560</name>
</gene>
<dbReference type="InterPro" id="IPR000843">
    <property type="entry name" value="HTH_LacI"/>
</dbReference>
<dbReference type="Gene3D" id="3.40.50.2300">
    <property type="match status" value="2"/>
</dbReference>
<dbReference type="AlphaFoldDB" id="A0A5C8ZH54"/>
<dbReference type="Pfam" id="PF13377">
    <property type="entry name" value="Peripla_BP_3"/>
    <property type="match status" value="1"/>
</dbReference>
<keyword evidence="7" id="KW-1185">Reference proteome</keyword>
<dbReference type="PANTHER" id="PTHR30146:SF109">
    <property type="entry name" value="HTH-TYPE TRANSCRIPTIONAL REGULATOR GALS"/>
    <property type="match status" value="1"/>
</dbReference>
<dbReference type="GO" id="GO:0000976">
    <property type="term" value="F:transcription cis-regulatory region binding"/>
    <property type="evidence" value="ECO:0007669"/>
    <property type="project" value="TreeGrafter"/>
</dbReference>
<dbReference type="InterPro" id="IPR028082">
    <property type="entry name" value="Peripla_BP_I"/>
</dbReference>
<dbReference type="RefSeq" id="WP_147926361.1">
    <property type="nucleotide sequence ID" value="NZ_VKAC01000005.1"/>
</dbReference>
<dbReference type="CDD" id="cd06267">
    <property type="entry name" value="PBP1_LacI_sugar_binding-like"/>
    <property type="match status" value="1"/>
</dbReference>
<dbReference type="Pfam" id="PF00356">
    <property type="entry name" value="LacI"/>
    <property type="match status" value="1"/>
</dbReference>
<dbReference type="PROSITE" id="PS50932">
    <property type="entry name" value="HTH_LACI_2"/>
    <property type="match status" value="1"/>
</dbReference>
<dbReference type="Proteomes" id="UP000321234">
    <property type="component" value="Unassembled WGS sequence"/>
</dbReference>
<dbReference type="SUPFAM" id="SSF47413">
    <property type="entry name" value="lambda repressor-like DNA-binding domains"/>
    <property type="match status" value="1"/>
</dbReference>
<dbReference type="InterPro" id="IPR010982">
    <property type="entry name" value="Lambda_DNA-bd_dom_sf"/>
</dbReference>
<dbReference type="EMBL" id="VKAC01000005">
    <property type="protein sequence ID" value="TXR56568.1"/>
    <property type="molecule type" value="Genomic_DNA"/>
</dbReference>
<evidence type="ECO:0000259" key="5">
    <source>
        <dbReference type="PROSITE" id="PS50932"/>
    </source>
</evidence>
<comment type="caution">
    <text evidence="6">The sequence shown here is derived from an EMBL/GenBank/DDBJ whole genome shotgun (WGS) entry which is preliminary data.</text>
</comment>
<keyword evidence="1" id="KW-0805">Transcription regulation</keyword>
<dbReference type="GO" id="GO:0003700">
    <property type="term" value="F:DNA-binding transcription factor activity"/>
    <property type="evidence" value="ECO:0007669"/>
    <property type="project" value="TreeGrafter"/>
</dbReference>
<evidence type="ECO:0000256" key="3">
    <source>
        <dbReference type="ARBA" id="ARBA00023163"/>
    </source>
</evidence>
<reference evidence="6 7" key="1">
    <citation type="submission" date="2019-07" db="EMBL/GenBank/DDBJ databases">
        <title>Quadrisphaera sp. strain DD2A genome sequencing and assembly.</title>
        <authorList>
            <person name="Kim I."/>
        </authorList>
    </citation>
    <scope>NUCLEOTIDE SEQUENCE [LARGE SCALE GENOMIC DNA]</scope>
    <source>
        <strain evidence="6 7">DD2A</strain>
    </source>
</reference>
<evidence type="ECO:0000313" key="7">
    <source>
        <dbReference type="Proteomes" id="UP000321234"/>
    </source>
</evidence>
<accession>A0A5C8ZH54</accession>
<dbReference type="SMART" id="SM00354">
    <property type="entry name" value="HTH_LACI"/>
    <property type="match status" value="1"/>
</dbReference>
<proteinExistence type="predicted"/>
<keyword evidence="3" id="KW-0804">Transcription</keyword>
<organism evidence="6 7">
    <name type="scientific">Quadrisphaera setariae</name>
    <dbReference type="NCBI Taxonomy" id="2593304"/>
    <lineage>
        <taxon>Bacteria</taxon>
        <taxon>Bacillati</taxon>
        <taxon>Actinomycetota</taxon>
        <taxon>Actinomycetes</taxon>
        <taxon>Kineosporiales</taxon>
        <taxon>Kineosporiaceae</taxon>
        <taxon>Quadrisphaera</taxon>
    </lineage>
</organism>
<dbReference type="Gene3D" id="1.10.260.40">
    <property type="entry name" value="lambda repressor-like DNA-binding domains"/>
    <property type="match status" value="1"/>
</dbReference>
<dbReference type="SUPFAM" id="SSF53822">
    <property type="entry name" value="Periplasmic binding protein-like I"/>
    <property type="match status" value="1"/>
</dbReference>
<dbReference type="PROSITE" id="PS00356">
    <property type="entry name" value="HTH_LACI_1"/>
    <property type="match status" value="1"/>
</dbReference>
<name>A0A5C8ZH54_9ACTN</name>
<keyword evidence="2" id="KW-0238">DNA-binding</keyword>
<dbReference type="CDD" id="cd01392">
    <property type="entry name" value="HTH_LacI"/>
    <property type="match status" value="1"/>
</dbReference>
<feature type="domain" description="HTH lacI-type" evidence="5">
    <location>
        <begin position="1"/>
        <end position="53"/>
    </location>
</feature>
<evidence type="ECO:0000256" key="2">
    <source>
        <dbReference type="ARBA" id="ARBA00023125"/>
    </source>
</evidence>
<dbReference type="PANTHER" id="PTHR30146">
    <property type="entry name" value="LACI-RELATED TRANSCRIPTIONAL REPRESSOR"/>
    <property type="match status" value="1"/>
</dbReference>
<evidence type="ECO:0000256" key="1">
    <source>
        <dbReference type="ARBA" id="ARBA00023015"/>
    </source>
</evidence>